<dbReference type="Pfam" id="PF06172">
    <property type="entry name" value="Cupin_5"/>
    <property type="match status" value="1"/>
</dbReference>
<dbReference type="Gene3D" id="2.60.120.10">
    <property type="entry name" value="Jelly Rolls"/>
    <property type="match status" value="1"/>
</dbReference>
<dbReference type="InterPro" id="IPR014710">
    <property type="entry name" value="RmlC-like_jellyroll"/>
</dbReference>
<dbReference type="AlphaFoldDB" id="A0A382P7F6"/>
<dbReference type="InterPro" id="IPR011051">
    <property type="entry name" value="RmlC_Cupin_sf"/>
</dbReference>
<reference evidence="2" key="1">
    <citation type="submission" date="2018-05" db="EMBL/GenBank/DDBJ databases">
        <authorList>
            <person name="Lanie J.A."/>
            <person name="Ng W.-L."/>
            <person name="Kazmierczak K.M."/>
            <person name="Andrzejewski T.M."/>
            <person name="Davidsen T.M."/>
            <person name="Wayne K.J."/>
            <person name="Tettelin H."/>
            <person name="Glass J.I."/>
            <person name="Rusch D."/>
            <person name="Podicherti R."/>
            <person name="Tsui H.-C.T."/>
            <person name="Winkler M.E."/>
        </authorList>
    </citation>
    <scope>NUCLEOTIDE SEQUENCE</scope>
</reference>
<evidence type="ECO:0000313" key="2">
    <source>
        <dbReference type="EMBL" id="SVC67781.1"/>
    </source>
</evidence>
<protein>
    <recommendedName>
        <fullName evidence="1">DUF985 domain-containing protein</fullName>
    </recommendedName>
</protein>
<dbReference type="PANTHER" id="PTHR33387">
    <property type="entry name" value="RMLC-LIKE JELLY ROLL FOLD PROTEIN"/>
    <property type="match status" value="1"/>
</dbReference>
<proteinExistence type="predicted"/>
<organism evidence="2">
    <name type="scientific">marine metagenome</name>
    <dbReference type="NCBI Taxonomy" id="408172"/>
    <lineage>
        <taxon>unclassified sequences</taxon>
        <taxon>metagenomes</taxon>
        <taxon>ecological metagenomes</taxon>
    </lineage>
</organism>
<evidence type="ECO:0000259" key="1">
    <source>
        <dbReference type="Pfam" id="PF06172"/>
    </source>
</evidence>
<dbReference type="InterPro" id="IPR039935">
    <property type="entry name" value="YML079W-like"/>
</dbReference>
<dbReference type="SUPFAM" id="SSF51182">
    <property type="entry name" value="RmlC-like cupins"/>
    <property type="match status" value="1"/>
</dbReference>
<accession>A0A382P7F6</accession>
<dbReference type="EMBL" id="UINC01104549">
    <property type="protein sequence ID" value="SVC67781.1"/>
    <property type="molecule type" value="Genomic_DNA"/>
</dbReference>
<dbReference type="InterPro" id="IPR009327">
    <property type="entry name" value="Cupin_DUF985"/>
</dbReference>
<name>A0A382P7F6_9ZZZZ</name>
<sequence length="258" mass="28503">METIALIDREHLIIEKLGLKRLNLEAGLFGLLSESAIEVINENERLAASNVIYLMLNQNEPINYLQMLRSDDYHILIEGGPADYYLFYTDGTTARCTLGRDIARGEVLIVPAPGGTAKAIVLHDEAEYLLAASVVTPAWTPTRVEIGGDDSFVKKFLDSSVWATETKIRTLLGPNYGKVIGGKTNNLDLEIDDQDQIIFLGMQLSLGQAAKEIERFATSEPYKTATLIAPEGASMKLINFLKDVAKQNDVFLTLRPTK</sequence>
<dbReference type="PANTHER" id="PTHR33387:SF3">
    <property type="entry name" value="DUF985 DOMAIN-CONTAINING PROTEIN"/>
    <property type="match status" value="1"/>
</dbReference>
<gene>
    <name evidence="2" type="ORF">METZ01_LOCUS320635</name>
</gene>
<feature type="domain" description="DUF985" evidence="1">
    <location>
        <begin position="13"/>
        <end position="145"/>
    </location>
</feature>